<dbReference type="Gene3D" id="3.30.470.20">
    <property type="entry name" value="ATP-grasp fold, B domain"/>
    <property type="match status" value="1"/>
</dbReference>
<dbReference type="GO" id="GO:0015631">
    <property type="term" value="F:tubulin binding"/>
    <property type="evidence" value="ECO:0007669"/>
    <property type="project" value="TreeGrafter"/>
</dbReference>
<dbReference type="AlphaFoldDB" id="A0AA36HLY6"/>
<dbReference type="Proteomes" id="UP001178507">
    <property type="component" value="Unassembled WGS sequence"/>
</dbReference>
<evidence type="ECO:0000256" key="1">
    <source>
        <dbReference type="ARBA" id="ARBA00022598"/>
    </source>
</evidence>
<name>A0AA36HLY6_9DINO</name>
<evidence type="ECO:0000256" key="2">
    <source>
        <dbReference type="ARBA" id="ARBA00022741"/>
    </source>
</evidence>
<accession>A0AA36HLY6</accession>
<evidence type="ECO:0000313" key="4">
    <source>
        <dbReference type="EMBL" id="CAJ1371528.1"/>
    </source>
</evidence>
<dbReference type="GO" id="GO:0000226">
    <property type="term" value="P:microtubule cytoskeleton organization"/>
    <property type="evidence" value="ECO:0007669"/>
    <property type="project" value="TreeGrafter"/>
</dbReference>
<keyword evidence="3" id="KW-0067">ATP-binding</keyword>
<dbReference type="Pfam" id="PF03133">
    <property type="entry name" value="TTL"/>
    <property type="match status" value="1"/>
</dbReference>
<dbReference type="PANTHER" id="PTHR12241">
    <property type="entry name" value="TUBULIN POLYGLUTAMYLASE"/>
    <property type="match status" value="1"/>
</dbReference>
<sequence>MGLLRKNWWLLKPVDGANGKGIHLLTDLHLGGSPSLPMAECRGRAAQGYIVQKYVERPHLLDPAQMGEASNAPSALYKYNLRILAAIRWDEVPSIWVYEEGYINLCAEPYAHSEAGAHISNLPGVCKRMWSTRMFSKYLARSNADVWGDHVLPSIKKQISRIVSAASPLRGPKPSPERTRQPWKRFGFDFMLDEDLHVWLIEANHRPGMSCPKGPAGEEKRSLLERFYADERQLFGERLEEKRDDGIESIGQFRRVPVAVQQKPSTSFACEMLGLCEVAA</sequence>
<dbReference type="GO" id="GO:0070740">
    <property type="term" value="F:tubulin-glutamic acid ligase activity"/>
    <property type="evidence" value="ECO:0007669"/>
    <property type="project" value="TreeGrafter"/>
</dbReference>
<organism evidence="4 5">
    <name type="scientific">Effrenium voratum</name>
    <dbReference type="NCBI Taxonomy" id="2562239"/>
    <lineage>
        <taxon>Eukaryota</taxon>
        <taxon>Sar</taxon>
        <taxon>Alveolata</taxon>
        <taxon>Dinophyceae</taxon>
        <taxon>Suessiales</taxon>
        <taxon>Symbiodiniaceae</taxon>
        <taxon>Effrenium</taxon>
    </lineage>
</organism>
<evidence type="ECO:0000313" key="5">
    <source>
        <dbReference type="Proteomes" id="UP001178507"/>
    </source>
</evidence>
<proteinExistence type="predicted"/>
<reference evidence="4" key="1">
    <citation type="submission" date="2023-08" db="EMBL/GenBank/DDBJ databases">
        <authorList>
            <person name="Chen Y."/>
            <person name="Shah S."/>
            <person name="Dougan E. K."/>
            <person name="Thang M."/>
            <person name="Chan C."/>
        </authorList>
    </citation>
    <scope>NUCLEOTIDE SEQUENCE</scope>
</reference>
<dbReference type="EMBL" id="CAUJNA010000084">
    <property type="protein sequence ID" value="CAJ1371528.1"/>
    <property type="molecule type" value="Genomic_DNA"/>
</dbReference>
<dbReference type="GO" id="GO:0036064">
    <property type="term" value="C:ciliary basal body"/>
    <property type="evidence" value="ECO:0007669"/>
    <property type="project" value="TreeGrafter"/>
</dbReference>
<keyword evidence="2" id="KW-0547">Nucleotide-binding</keyword>
<keyword evidence="1" id="KW-0436">Ligase</keyword>
<evidence type="ECO:0000256" key="3">
    <source>
        <dbReference type="ARBA" id="ARBA00022840"/>
    </source>
</evidence>
<dbReference type="PROSITE" id="PS51221">
    <property type="entry name" value="TTL"/>
    <property type="match status" value="1"/>
</dbReference>
<dbReference type="GO" id="GO:0005524">
    <property type="term" value="F:ATP binding"/>
    <property type="evidence" value="ECO:0007669"/>
    <property type="project" value="UniProtKB-KW"/>
</dbReference>
<dbReference type="SUPFAM" id="SSF56059">
    <property type="entry name" value="Glutathione synthetase ATP-binding domain-like"/>
    <property type="match status" value="1"/>
</dbReference>
<comment type="caution">
    <text evidence="4">The sequence shown here is derived from an EMBL/GenBank/DDBJ whole genome shotgun (WGS) entry which is preliminary data.</text>
</comment>
<gene>
    <name evidence="4" type="ORF">EVOR1521_LOCUS1826</name>
</gene>
<dbReference type="InterPro" id="IPR004344">
    <property type="entry name" value="TTL/TTLL_fam"/>
</dbReference>
<protein>
    <submittedName>
        <fullName evidence="4">Uncharacterized protein</fullName>
    </submittedName>
</protein>
<keyword evidence="5" id="KW-1185">Reference proteome</keyword>